<dbReference type="OrthoDB" id="5141210at2"/>
<accession>A0A3M9LXE0</accession>
<dbReference type="AlphaFoldDB" id="A0A3M9LXE0"/>
<sequence length="376" mass="43424">MGAQSTAPTYGALLVDLKQVRRLGAGRLRRQELPALRRVAVLLDLCDNGDSEPAPIVDVLRQAVDQMGGGVEQDATEYILGLPDGAGLWTLGRRRSKAASLFTVQPETFRKNYETEFLEQVAEHLLGLLHDQHLRVARVEMAERRHPADSRLAVQWVERFEAYYRIWTPVYALAADLEAALATYQEGPSEHLPWDPDSEQEYQPYWQARGYARSALYDYAQFQLELKRFKSVHGGLWLASDAQTEQDIADAVYRIGWHNDLNDEDDSWLRRMLADTRYEEPEQFWNVIQAFPHGIHIHDLWQRMVEKSASLTSDEEKLRSQAWCTSRACHDYTRMVDEDWTRIADWYKPAATPRRNRVDGARLYRKWLAPPCAHDA</sequence>
<keyword evidence="2" id="KW-1185">Reference proteome</keyword>
<reference evidence="1 2" key="1">
    <citation type="submission" date="2018-11" db="EMBL/GenBank/DDBJ databases">
        <title>Draft genome of Simplicispira Flexivirga sp. BO-16.</title>
        <authorList>
            <person name="Im W.T."/>
        </authorList>
    </citation>
    <scope>NUCLEOTIDE SEQUENCE [LARGE SCALE GENOMIC DNA]</scope>
    <source>
        <strain evidence="1 2">BO-16</strain>
    </source>
</reference>
<proteinExistence type="predicted"/>
<dbReference type="EMBL" id="RJJQ01000035">
    <property type="protein sequence ID" value="RNI17028.1"/>
    <property type="molecule type" value="Genomic_DNA"/>
</dbReference>
<dbReference type="RefSeq" id="WP_123273200.1">
    <property type="nucleotide sequence ID" value="NZ_RJJQ01000035.1"/>
</dbReference>
<comment type="caution">
    <text evidence="1">The sequence shown here is derived from an EMBL/GenBank/DDBJ whole genome shotgun (WGS) entry which is preliminary data.</text>
</comment>
<name>A0A3M9LXE0_9MICO</name>
<dbReference type="Proteomes" id="UP000271678">
    <property type="component" value="Unassembled WGS sequence"/>
</dbReference>
<protein>
    <submittedName>
        <fullName evidence="1">Uncharacterized protein</fullName>
    </submittedName>
</protein>
<evidence type="ECO:0000313" key="2">
    <source>
        <dbReference type="Proteomes" id="UP000271678"/>
    </source>
</evidence>
<gene>
    <name evidence="1" type="ORF">EFY87_19750</name>
</gene>
<organism evidence="1 2">
    <name type="scientific">Flexivirga caeni</name>
    <dbReference type="NCBI Taxonomy" id="2294115"/>
    <lineage>
        <taxon>Bacteria</taxon>
        <taxon>Bacillati</taxon>
        <taxon>Actinomycetota</taxon>
        <taxon>Actinomycetes</taxon>
        <taxon>Micrococcales</taxon>
        <taxon>Dermacoccaceae</taxon>
        <taxon>Flexivirga</taxon>
    </lineage>
</organism>
<evidence type="ECO:0000313" key="1">
    <source>
        <dbReference type="EMBL" id="RNI17028.1"/>
    </source>
</evidence>